<keyword evidence="9" id="KW-1185">Reference proteome</keyword>
<feature type="compositionally biased region" description="Basic residues" evidence="1">
    <location>
        <begin position="1395"/>
        <end position="1404"/>
    </location>
</feature>
<accession>A0A7R8UX94</accession>
<sequence>MASNLEKQIIQLSDKQKVTELQELIKKTQASKLIDILEKKIGRSDCSNFWNCLLRGFDESEDSVEKRFSCVKTFLKQINKVELSYKQTYDLITRLFLDLPNFPNDQLIEIVEYSVDSLKMGDPKCVGWKDLLPELVNILAIKPSVPVNGVRLAGPDYRSTIVKNLCTMKWPATVLTPIANMFKDMKLTNEEIATVLTKFNYSFKQLDPPEIPPLTFQLFSMCNTAAQIVIPLIALQRYFYKHYYKKLYADMESESTDFDSIDKYSDKELREAEETVLHHLNYCTQFKISELQLLIVLRNFLSCPDLILTPFVMSSILSMARINRDPDNRLSSSAVLPYLRNVIANNEDEKEMLNTSAWCRDTLQTKQVNLEQIFTVLIDQNKEGKDVVTPGLVNLAFTLLRAKEAPKLHALGISFLQKFVRKRFIFGQGIVKHIADWMILEQDAHQYSECLTVLSMTDTFTVSECVRTIRYVMDFFLTIPGVTAMHMMSFILPIVRISHVVRDSFIDVMKKAMYSRETSICQMGVYGFCMLLKLLNNSNSQRATGRTGAVFTQQSISGFSLMSQTMLGSRNNPQRHFDMLTLEVIGILRNCFSQPVEIKCTLYESLTRAVELNPKLIPHILQFIDWHFRSYFEIDEMKCEIRFDKIIRHQTNNENEIEVGDNLGKLTNFVVFCVINCDKHELNFDTSVLRELFSTLMGKVCMKDLEQLDIVGTVTQKMNQTALQFVGLLEALMNYALWTSTSDNNNVKLLHSLFKHHQKLCTEMKDLIGAQNKKGKKGKGNDTASQSQNCTINGTVIKRIVFTPESISDLPTIERFLRLLHDEFVSFAQQTATQQLRSDRRLVQYVTRTATTLIECLRNEPEYKQVAHSRRCLKNLTDISKLIYEKCIQRLPELWNSFDVPAAYLSAECFRQALITANSVFKRKFSTFLKEVDSEFDRDDNTKKITAVIQNAIEAAIKDEDLVDQLDGSKIPVVLFQCLEILYEFIPCEDKMCMESYHWIFKFCQTYELKSKDLAIANKLLFTQRMRTHTGSFFTTIATGLKNIFQKISEDDDDDPQFELKSISEAVAEATLMHFLNVLRKQILDVEYFITKARSINAKIKVTSEDDHEQCVQLLKTTERSICSQLIHISGALLRLTNACIPLGTLMDSLVRILMEFYICATNLTKHFVVRHTTIAMSFQGTKFDQLLRICGKPLATNIYELITYIEGNILEENGKRKHDPQADKARVLRQTKFLPKLILRVENFNKFVIVLSKKTQAHVSHYLHIGTVRDFRIKTSELKEAIDQTLTHSGSIDDDADDDTNLDEADEQSDIENEILAEMEAEVENDENVSPEATRTSSKVPSSSGQGSSGEGVIQEESNKETNTQVLKNMQKVNAKSRKKKSIETTEEEEPAPKRARTRKAKK</sequence>
<dbReference type="PANTHER" id="PTHR21818">
    <property type="entry name" value="BC025462 PROTEIN"/>
    <property type="match status" value="1"/>
</dbReference>
<evidence type="ECO:0000259" key="4">
    <source>
        <dbReference type="Pfam" id="PF14677"/>
    </source>
</evidence>
<dbReference type="Pfam" id="PF14677">
    <property type="entry name" value="FANCI_S3"/>
    <property type="match status" value="1"/>
</dbReference>
<feature type="domain" description="FANCI helical" evidence="6">
    <location>
        <begin position="293"/>
        <end position="379"/>
    </location>
</feature>
<dbReference type="InterPro" id="IPR029310">
    <property type="entry name" value="FANCI_HD1"/>
</dbReference>
<proteinExistence type="predicted"/>
<evidence type="ECO:0000259" key="6">
    <source>
        <dbReference type="Pfam" id="PF14679"/>
    </source>
</evidence>
<evidence type="ECO:0000313" key="8">
    <source>
        <dbReference type="EMBL" id="CAD7088789.1"/>
    </source>
</evidence>
<dbReference type="GO" id="GO:0070182">
    <property type="term" value="F:DNA polymerase binding"/>
    <property type="evidence" value="ECO:0007669"/>
    <property type="project" value="TreeGrafter"/>
</dbReference>
<feature type="domain" description="FANCI helical" evidence="7">
    <location>
        <begin position="553"/>
        <end position="761"/>
    </location>
</feature>
<evidence type="ECO:0000259" key="5">
    <source>
        <dbReference type="Pfam" id="PF14678"/>
    </source>
</evidence>
<dbReference type="Pfam" id="PF14678">
    <property type="entry name" value="FANCI_S4"/>
    <property type="match status" value="1"/>
</dbReference>
<name>A0A7R8UX94_HERIL</name>
<feature type="domain" description="FANCI solenoid 4" evidence="5">
    <location>
        <begin position="1034"/>
        <end position="1280"/>
    </location>
</feature>
<dbReference type="Pfam" id="PF14679">
    <property type="entry name" value="FANCI_HD1"/>
    <property type="match status" value="1"/>
</dbReference>
<dbReference type="Pfam" id="PF14676">
    <property type="entry name" value="FANCI_S2"/>
    <property type="match status" value="1"/>
</dbReference>
<protein>
    <recommendedName>
        <fullName evidence="10">Fanconi anemia group I protein</fullName>
    </recommendedName>
</protein>
<feature type="domain" description="FANCI solenoid 2" evidence="3">
    <location>
        <begin position="388"/>
        <end position="529"/>
    </location>
</feature>
<feature type="region of interest" description="Disordered" evidence="1">
    <location>
        <begin position="1323"/>
        <end position="1404"/>
    </location>
</feature>
<evidence type="ECO:0000259" key="2">
    <source>
        <dbReference type="Pfam" id="PF14675"/>
    </source>
</evidence>
<dbReference type="Proteomes" id="UP000594454">
    <property type="component" value="Chromosome 4"/>
</dbReference>
<feature type="compositionally biased region" description="Polar residues" evidence="1">
    <location>
        <begin position="1362"/>
        <end position="1375"/>
    </location>
</feature>
<dbReference type="FunCoup" id="A0A7R8UX94">
    <property type="interactions" value="810"/>
</dbReference>
<gene>
    <name evidence="8" type="ORF">HERILL_LOCUS11383</name>
</gene>
<evidence type="ECO:0000259" key="7">
    <source>
        <dbReference type="Pfam" id="PF14680"/>
    </source>
</evidence>
<reference evidence="8 9" key="1">
    <citation type="submission" date="2020-11" db="EMBL/GenBank/DDBJ databases">
        <authorList>
            <person name="Wallbank WR R."/>
            <person name="Pardo Diaz C."/>
            <person name="Kozak K."/>
            <person name="Martin S."/>
            <person name="Jiggins C."/>
            <person name="Moest M."/>
            <person name="Warren A I."/>
            <person name="Generalovic N T."/>
            <person name="Byers J.R.P. K."/>
            <person name="Montejo-Kovacevich G."/>
            <person name="Yen C E."/>
        </authorList>
    </citation>
    <scope>NUCLEOTIDE SEQUENCE [LARGE SCALE GENOMIC DNA]</scope>
</reference>
<dbReference type="Pfam" id="PF14680">
    <property type="entry name" value="FANCI_HD2"/>
    <property type="match status" value="1"/>
</dbReference>
<dbReference type="InParanoid" id="A0A7R8UX94"/>
<dbReference type="OMA" id="QSMRMMN"/>
<feature type="compositionally biased region" description="Low complexity" evidence="1">
    <location>
        <begin position="1338"/>
        <end position="1357"/>
    </location>
</feature>
<dbReference type="GO" id="GO:0006281">
    <property type="term" value="P:DNA repair"/>
    <property type="evidence" value="ECO:0007669"/>
    <property type="project" value="InterPro"/>
</dbReference>
<feature type="domain" description="FANCI solenoid 3" evidence="4">
    <location>
        <begin position="808"/>
        <end position="1018"/>
    </location>
</feature>
<dbReference type="OrthoDB" id="195089at2759"/>
<dbReference type="InterPro" id="IPR029313">
    <property type="entry name" value="FANCI_S3"/>
</dbReference>
<feature type="domain" description="FANCI solenoid 1" evidence="2">
    <location>
        <begin position="65"/>
        <end position="285"/>
    </location>
</feature>
<dbReference type="InterPro" id="IPR029314">
    <property type="entry name" value="FANCI_S4"/>
</dbReference>
<evidence type="ECO:0008006" key="10">
    <source>
        <dbReference type="Google" id="ProtNLM"/>
    </source>
</evidence>
<evidence type="ECO:0000259" key="3">
    <source>
        <dbReference type="Pfam" id="PF14676"/>
    </source>
</evidence>
<dbReference type="InterPro" id="IPR029308">
    <property type="entry name" value="FANCI_S1"/>
</dbReference>
<dbReference type="InterPro" id="IPR029315">
    <property type="entry name" value="FANCI_S2"/>
</dbReference>
<feature type="compositionally biased region" description="Acidic residues" evidence="1">
    <location>
        <begin position="1293"/>
        <end position="1309"/>
    </location>
</feature>
<dbReference type="Pfam" id="PF14675">
    <property type="entry name" value="FANCI_S1"/>
    <property type="match status" value="1"/>
</dbReference>
<evidence type="ECO:0000313" key="9">
    <source>
        <dbReference type="Proteomes" id="UP000594454"/>
    </source>
</evidence>
<dbReference type="EMBL" id="LR899012">
    <property type="protein sequence ID" value="CAD7088789.1"/>
    <property type="molecule type" value="Genomic_DNA"/>
</dbReference>
<feature type="region of interest" description="Disordered" evidence="1">
    <location>
        <begin position="1287"/>
        <end position="1309"/>
    </location>
</feature>
<dbReference type="InterPro" id="IPR029312">
    <property type="entry name" value="FANCI_HD2"/>
</dbReference>
<dbReference type="PANTHER" id="PTHR21818:SF0">
    <property type="entry name" value="FANCONI ANEMIA GROUP I PROTEIN"/>
    <property type="match status" value="1"/>
</dbReference>
<dbReference type="InterPro" id="IPR026171">
    <property type="entry name" value="FANCI"/>
</dbReference>
<evidence type="ECO:0000256" key="1">
    <source>
        <dbReference type="SAM" id="MobiDB-lite"/>
    </source>
</evidence>
<organism evidence="8 9">
    <name type="scientific">Hermetia illucens</name>
    <name type="common">Black soldier fly</name>
    <dbReference type="NCBI Taxonomy" id="343691"/>
    <lineage>
        <taxon>Eukaryota</taxon>
        <taxon>Metazoa</taxon>
        <taxon>Ecdysozoa</taxon>
        <taxon>Arthropoda</taxon>
        <taxon>Hexapoda</taxon>
        <taxon>Insecta</taxon>
        <taxon>Pterygota</taxon>
        <taxon>Neoptera</taxon>
        <taxon>Endopterygota</taxon>
        <taxon>Diptera</taxon>
        <taxon>Brachycera</taxon>
        <taxon>Stratiomyomorpha</taxon>
        <taxon>Stratiomyidae</taxon>
        <taxon>Hermetiinae</taxon>
        <taxon>Hermetia</taxon>
    </lineage>
</organism>